<protein>
    <submittedName>
        <fullName evidence="1">(salmon louse) hypothetical protein</fullName>
    </submittedName>
</protein>
<accession>A0A7R8CEB8</accession>
<sequence>MKPKKLYSNVPKSGIAAQVEKMIEEDVYSDSENEDDFYNSKTELRRVKWFANRHVNIISTFASAEPISEVKRKECDKLSIPSNQQYDLHTFKDKVARGLLFQGNTPNKKGAGRPSNINQEIQFTNRRKQLGNRVKAIPQTNFLIFLNPVLHNRFVKFQNSA</sequence>
<dbReference type="EMBL" id="HG994589">
    <property type="protein sequence ID" value="CAF2794575.1"/>
    <property type="molecule type" value="Genomic_DNA"/>
</dbReference>
<reference evidence="1" key="1">
    <citation type="submission" date="2021-02" db="EMBL/GenBank/DDBJ databases">
        <authorList>
            <person name="Bekaert M."/>
        </authorList>
    </citation>
    <scope>NUCLEOTIDE SEQUENCE</scope>
    <source>
        <strain evidence="1">IoA-00</strain>
    </source>
</reference>
<dbReference type="AlphaFoldDB" id="A0A7R8CEB8"/>
<evidence type="ECO:0000313" key="2">
    <source>
        <dbReference type="Proteomes" id="UP000675881"/>
    </source>
</evidence>
<organism evidence="1 2">
    <name type="scientific">Lepeophtheirus salmonis</name>
    <name type="common">Salmon louse</name>
    <name type="synonym">Caligus salmonis</name>
    <dbReference type="NCBI Taxonomy" id="72036"/>
    <lineage>
        <taxon>Eukaryota</taxon>
        <taxon>Metazoa</taxon>
        <taxon>Ecdysozoa</taxon>
        <taxon>Arthropoda</taxon>
        <taxon>Crustacea</taxon>
        <taxon>Multicrustacea</taxon>
        <taxon>Hexanauplia</taxon>
        <taxon>Copepoda</taxon>
        <taxon>Siphonostomatoida</taxon>
        <taxon>Caligidae</taxon>
        <taxon>Lepeophtheirus</taxon>
    </lineage>
</organism>
<dbReference type="Proteomes" id="UP000675881">
    <property type="component" value="Chromosome 10"/>
</dbReference>
<evidence type="ECO:0000313" key="1">
    <source>
        <dbReference type="EMBL" id="CAF2794575.1"/>
    </source>
</evidence>
<gene>
    <name evidence="1" type="ORF">LSAA_2350</name>
</gene>
<name>A0A7R8CEB8_LEPSM</name>
<proteinExistence type="predicted"/>
<keyword evidence="2" id="KW-1185">Reference proteome</keyword>